<dbReference type="InterPro" id="IPR036909">
    <property type="entry name" value="Cyt_c-like_dom_sf"/>
</dbReference>
<sequence>MFFRVSIIFHLCFFAFAGVNLAIAQEQISFGREIKPILARHCFACHGPDVSESGLRLDEAESTLRAADSGEKAVLAGLPEESELIRRISSTDSFERMPPEGKGLSDEEIVLLKNWITQGAKWEKHWAFEPVKQPAIPQAQPASWVRNPIDAFVLRKLNANSLSSVAPATKSVLIRRLYFDLIGLPPSPEEVNDFINDTSPDAYERLVDHLLASPHYGERWARHWLDVVRYAETNSFERDGKKPNAWKYRDYVIRSFNEDKPYDQFLREQLAGDEIDHVTAETITATGFYRLGIWDDEPADKLQARFDEFDDIITTIGQGMLGLTFNCARCHDHKIDPLPQSDYYGLLAFISDIPSYGRRKQLTKFNQTDVSPVEIKNAYENIDSKALVIRASMRKIEQLGISKMDGPDQRIAEGNGRSKLLAKKLRLYVSDDDWGAHQQLKHKLEQLNQKKNELPPQDLRLSVTQCNPSPPPTHILARGNPHSPTDQVLPHYPEVLGGEQPHIPALSSEAKSAGRRRVFAEWVTSPGNPLTARVMVNRIWQHHFGRGLVRSSNNFGQAGTPPTHPELLDWLAIEFMSNGWKLKPIHRMIALSSAYQASSKFQSDNYAADPENDFFWRFDIRRLSAEEIRDAVHVVNGRFNSKMYGPSYFPDLSKEVLQGQSKPGSGWGKSPLDEQARRSIYIFIKRSLIPPSLSTFDFPETDQSCEARFNTTQPGQALNQLNGEFLHRESTFFARRLLHDCDRDNLNDIIRNSYQLAFSRSPADEELNSENAFIGKLMEDHALDLDRSLELYCLSLFNRNEFIYLD</sequence>
<evidence type="ECO:0000313" key="7">
    <source>
        <dbReference type="Proteomes" id="UP000319976"/>
    </source>
</evidence>
<dbReference type="Pfam" id="PF07587">
    <property type="entry name" value="PSD1"/>
    <property type="match status" value="1"/>
</dbReference>
<evidence type="ECO:0000313" key="6">
    <source>
        <dbReference type="EMBL" id="QDT65141.1"/>
    </source>
</evidence>
<dbReference type="InterPro" id="IPR011444">
    <property type="entry name" value="DUF1549"/>
</dbReference>
<dbReference type="GO" id="GO:0020037">
    <property type="term" value="F:heme binding"/>
    <property type="evidence" value="ECO:0007669"/>
    <property type="project" value="InterPro"/>
</dbReference>
<dbReference type="SUPFAM" id="SSF46626">
    <property type="entry name" value="Cytochrome c"/>
    <property type="match status" value="1"/>
</dbReference>
<evidence type="ECO:0000259" key="5">
    <source>
        <dbReference type="PROSITE" id="PS51007"/>
    </source>
</evidence>
<dbReference type="Pfam" id="PF07583">
    <property type="entry name" value="PSCyt2"/>
    <property type="match status" value="1"/>
</dbReference>
<dbReference type="AlphaFoldDB" id="A0A517T9T9"/>
<dbReference type="PANTHER" id="PTHR35889">
    <property type="entry name" value="CYCLOINULO-OLIGOSACCHARIDE FRUCTANOTRANSFERASE-RELATED"/>
    <property type="match status" value="1"/>
</dbReference>
<keyword evidence="2 4" id="KW-0479">Metal-binding</keyword>
<evidence type="ECO:0000256" key="4">
    <source>
        <dbReference type="PROSITE-ProRule" id="PRU00433"/>
    </source>
</evidence>
<dbReference type="Proteomes" id="UP000319976">
    <property type="component" value="Chromosome"/>
</dbReference>
<dbReference type="PROSITE" id="PS51007">
    <property type="entry name" value="CYTC"/>
    <property type="match status" value="1"/>
</dbReference>
<keyword evidence="7" id="KW-1185">Reference proteome</keyword>
<dbReference type="GO" id="GO:0046872">
    <property type="term" value="F:metal ion binding"/>
    <property type="evidence" value="ECO:0007669"/>
    <property type="project" value="UniProtKB-KW"/>
</dbReference>
<dbReference type="InterPro" id="IPR009056">
    <property type="entry name" value="Cyt_c-like_dom"/>
</dbReference>
<dbReference type="Pfam" id="PF07635">
    <property type="entry name" value="PSCyt1"/>
    <property type="match status" value="1"/>
</dbReference>
<gene>
    <name evidence="6" type="ORF">V22_23880</name>
</gene>
<evidence type="ECO:0000256" key="1">
    <source>
        <dbReference type="ARBA" id="ARBA00022617"/>
    </source>
</evidence>
<keyword evidence="1 4" id="KW-0349">Heme</keyword>
<dbReference type="EMBL" id="CP036316">
    <property type="protein sequence ID" value="QDT65141.1"/>
    <property type="molecule type" value="Genomic_DNA"/>
</dbReference>
<evidence type="ECO:0000256" key="2">
    <source>
        <dbReference type="ARBA" id="ARBA00022723"/>
    </source>
</evidence>
<proteinExistence type="predicted"/>
<reference evidence="6 7" key="1">
    <citation type="submission" date="2019-02" db="EMBL/GenBank/DDBJ databases">
        <title>Deep-cultivation of Planctomycetes and their phenomic and genomic characterization uncovers novel biology.</title>
        <authorList>
            <person name="Wiegand S."/>
            <person name="Jogler M."/>
            <person name="Boedeker C."/>
            <person name="Pinto D."/>
            <person name="Vollmers J."/>
            <person name="Rivas-Marin E."/>
            <person name="Kohn T."/>
            <person name="Peeters S.H."/>
            <person name="Heuer A."/>
            <person name="Rast P."/>
            <person name="Oberbeckmann S."/>
            <person name="Bunk B."/>
            <person name="Jeske O."/>
            <person name="Meyerdierks A."/>
            <person name="Storesund J.E."/>
            <person name="Kallscheuer N."/>
            <person name="Luecker S."/>
            <person name="Lage O.M."/>
            <person name="Pohl T."/>
            <person name="Merkel B.J."/>
            <person name="Hornburger P."/>
            <person name="Mueller R.-W."/>
            <person name="Bruemmer F."/>
            <person name="Labrenz M."/>
            <person name="Spormann A.M."/>
            <person name="Op den Camp H."/>
            <person name="Overmann J."/>
            <person name="Amann R."/>
            <person name="Jetten M.S.M."/>
            <person name="Mascher T."/>
            <person name="Medema M.H."/>
            <person name="Devos D.P."/>
            <person name="Kaster A.-K."/>
            <person name="Ovreas L."/>
            <person name="Rohde M."/>
            <person name="Galperin M.Y."/>
            <person name="Jogler C."/>
        </authorList>
    </citation>
    <scope>NUCLEOTIDE SEQUENCE [LARGE SCALE GENOMIC DNA]</scope>
    <source>
        <strain evidence="6 7">V22</strain>
    </source>
</reference>
<dbReference type="OrthoDB" id="127107at2"/>
<dbReference type="InterPro" id="IPR022655">
    <property type="entry name" value="DUF1553"/>
</dbReference>
<name>A0A517T9T9_9PLAN</name>
<dbReference type="GO" id="GO:0009055">
    <property type="term" value="F:electron transfer activity"/>
    <property type="evidence" value="ECO:0007669"/>
    <property type="project" value="InterPro"/>
</dbReference>
<organism evidence="6 7">
    <name type="scientific">Calycomorphotria hydatis</name>
    <dbReference type="NCBI Taxonomy" id="2528027"/>
    <lineage>
        <taxon>Bacteria</taxon>
        <taxon>Pseudomonadati</taxon>
        <taxon>Planctomycetota</taxon>
        <taxon>Planctomycetia</taxon>
        <taxon>Planctomycetales</taxon>
        <taxon>Planctomycetaceae</taxon>
        <taxon>Calycomorphotria</taxon>
    </lineage>
</organism>
<protein>
    <submittedName>
        <fullName evidence="6">Planctomycete cytochrome C</fullName>
    </submittedName>
</protein>
<keyword evidence="3 4" id="KW-0408">Iron</keyword>
<dbReference type="KEGG" id="chya:V22_23880"/>
<dbReference type="RefSeq" id="WP_145262902.1">
    <property type="nucleotide sequence ID" value="NZ_CP036316.1"/>
</dbReference>
<accession>A0A517T9T9</accession>
<evidence type="ECO:0000256" key="3">
    <source>
        <dbReference type="ARBA" id="ARBA00023004"/>
    </source>
</evidence>
<feature type="domain" description="Cytochrome c" evidence="5">
    <location>
        <begin position="26"/>
        <end position="120"/>
    </location>
</feature>
<dbReference type="InterPro" id="IPR011429">
    <property type="entry name" value="Cyt_c_Planctomycete-type"/>
</dbReference>
<dbReference type="PANTHER" id="PTHR35889:SF3">
    <property type="entry name" value="F-BOX DOMAIN-CONTAINING PROTEIN"/>
    <property type="match status" value="1"/>
</dbReference>